<sequence>MFASSTEEIKEDRKHAVAVPKESETITKSCYFGPGPHFRRVLFRLGGQSPLISYYLKMHEITNVSNSLTYKMKRTEIYKLPPVAPTYRDVIKERQRLRKEFQEDYTVQQNKHKEAIEEIKQQRKKTDQQFQRLIENKSMHPTELRLSTDMLMNELESTIKKKSSSLIPVLEEMNKPQH</sequence>
<comment type="caution">
    <text evidence="3">The sequence shown here is derived from an EMBL/GenBank/DDBJ whole genome shotgun (WGS) entry which is preliminary data.</text>
</comment>
<dbReference type="PANTHER" id="PTHR33560">
    <property type="entry name" value="PROTEIN FAM227B"/>
    <property type="match status" value="1"/>
</dbReference>
<dbReference type="STRING" id="8496.A0A151M9J0"/>
<evidence type="ECO:0000313" key="3">
    <source>
        <dbReference type="EMBL" id="KYO21172.1"/>
    </source>
</evidence>
<evidence type="ECO:0000256" key="2">
    <source>
        <dbReference type="SAM" id="Coils"/>
    </source>
</evidence>
<reference evidence="3 4" key="1">
    <citation type="journal article" date="2012" name="Genome Biol.">
        <title>Sequencing three crocodilian genomes to illuminate the evolution of archosaurs and amniotes.</title>
        <authorList>
            <person name="St John J.A."/>
            <person name="Braun E.L."/>
            <person name="Isberg S.R."/>
            <person name="Miles L.G."/>
            <person name="Chong A.Y."/>
            <person name="Gongora J."/>
            <person name="Dalzell P."/>
            <person name="Moran C."/>
            <person name="Bed'hom B."/>
            <person name="Abzhanov A."/>
            <person name="Burgess S.C."/>
            <person name="Cooksey A.M."/>
            <person name="Castoe T.A."/>
            <person name="Crawford N.G."/>
            <person name="Densmore L.D."/>
            <person name="Drew J.C."/>
            <person name="Edwards S.V."/>
            <person name="Faircloth B.C."/>
            <person name="Fujita M.K."/>
            <person name="Greenwold M.J."/>
            <person name="Hoffmann F.G."/>
            <person name="Howard J.M."/>
            <person name="Iguchi T."/>
            <person name="Janes D.E."/>
            <person name="Khan S.Y."/>
            <person name="Kohno S."/>
            <person name="de Koning A.J."/>
            <person name="Lance S.L."/>
            <person name="McCarthy F.M."/>
            <person name="McCormack J.E."/>
            <person name="Merchant M.E."/>
            <person name="Peterson D.G."/>
            <person name="Pollock D.D."/>
            <person name="Pourmand N."/>
            <person name="Raney B.J."/>
            <person name="Roessler K.A."/>
            <person name="Sanford J.R."/>
            <person name="Sawyer R.H."/>
            <person name="Schmidt C.J."/>
            <person name="Triplett E.W."/>
            <person name="Tuberville T.D."/>
            <person name="Venegas-Anaya M."/>
            <person name="Howard J.T."/>
            <person name="Jarvis E.D."/>
            <person name="Guillette L.J.Jr."/>
            <person name="Glenn T.C."/>
            <person name="Green R.E."/>
            <person name="Ray D.A."/>
        </authorList>
    </citation>
    <scope>NUCLEOTIDE SEQUENCE [LARGE SCALE GENOMIC DNA]</scope>
    <source>
        <strain evidence="3">KSC_2009_1</strain>
    </source>
</reference>
<keyword evidence="4" id="KW-1185">Reference proteome</keyword>
<dbReference type="EMBL" id="AKHW03006295">
    <property type="protein sequence ID" value="KYO21172.1"/>
    <property type="molecule type" value="Genomic_DNA"/>
</dbReference>
<accession>A0A151M9J0</accession>
<feature type="coiled-coil region" evidence="2">
    <location>
        <begin position="98"/>
        <end position="136"/>
    </location>
</feature>
<dbReference type="Proteomes" id="UP000050525">
    <property type="component" value="Unassembled WGS sequence"/>
</dbReference>
<evidence type="ECO:0000256" key="1">
    <source>
        <dbReference type="ARBA" id="ARBA00008666"/>
    </source>
</evidence>
<keyword evidence="2" id="KW-0175">Coiled coil</keyword>
<dbReference type="InterPro" id="IPR029417">
    <property type="entry name" value="FAM227"/>
</dbReference>
<dbReference type="PANTHER" id="PTHR33560:SF2">
    <property type="entry name" value="PROTEIN FAM227B"/>
    <property type="match status" value="1"/>
</dbReference>
<comment type="similarity">
    <text evidence="1">Belongs to the FAM227 family.</text>
</comment>
<dbReference type="AlphaFoldDB" id="A0A151M9J0"/>
<protein>
    <submittedName>
        <fullName evidence="3">Protein FAM227B isoform A</fullName>
    </submittedName>
</protein>
<name>A0A151M9J0_ALLMI</name>
<organism evidence="3 4">
    <name type="scientific">Alligator mississippiensis</name>
    <name type="common">American alligator</name>
    <dbReference type="NCBI Taxonomy" id="8496"/>
    <lineage>
        <taxon>Eukaryota</taxon>
        <taxon>Metazoa</taxon>
        <taxon>Chordata</taxon>
        <taxon>Craniata</taxon>
        <taxon>Vertebrata</taxon>
        <taxon>Euteleostomi</taxon>
        <taxon>Archelosauria</taxon>
        <taxon>Archosauria</taxon>
        <taxon>Crocodylia</taxon>
        <taxon>Alligatoridae</taxon>
        <taxon>Alligatorinae</taxon>
        <taxon>Alligator</taxon>
    </lineage>
</organism>
<gene>
    <name evidence="3" type="primary">FAM227B</name>
    <name evidence="3" type="ORF">Y1Q_0001454</name>
</gene>
<proteinExistence type="inferred from homology"/>
<evidence type="ECO:0000313" key="4">
    <source>
        <dbReference type="Proteomes" id="UP000050525"/>
    </source>
</evidence>